<comment type="caution">
    <text evidence="2">The sequence shown here is derived from an EMBL/GenBank/DDBJ whole genome shotgun (WGS) entry which is preliminary data.</text>
</comment>
<keyword evidence="3" id="KW-1185">Reference proteome</keyword>
<feature type="region of interest" description="Disordered" evidence="1">
    <location>
        <begin position="1"/>
        <end position="23"/>
    </location>
</feature>
<accession>A0AAV7KL55</accession>
<dbReference type="AlphaFoldDB" id="A0AAV7KL55"/>
<gene>
    <name evidence="2" type="ORF">LOD99_13383</name>
</gene>
<dbReference type="EMBL" id="JAKMXF010000011">
    <property type="protein sequence ID" value="KAI6661510.1"/>
    <property type="molecule type" value="Genomic_DNA"/>
</dbReference>
<evidence type="ECO:0000313" key="2">
    <source>
        <dbReference type="EMBL" id="KAI6661510.1"/>
    </source>
</evidence>
<protein>
    <submittedName>
        <fullName evidence="2">Uncharacterized protein</fullName>
    </submittedName>
</protein>
<evidence type="ECO:0000313" key="3">
    <source>
        <dbReference type="Proteomes" id="UP001165289"/>
    </source>
</evidence>
<dbReference type="Proteomes" id="UP001165289">
    <property type="component" value="Unassembled WGS sequence"/>
</dbReference>
<feature type="compositionally biased region" description="Basic residues" evidence="1">
    <location>
        <begin position="1"/>
        <end position="19"/>
    </location>
</feature>
<reference evidence="2 3" key="1">
    <citation type="journal article" date="2023" name="BMC Biol.">
        <title>The compact genome of the sponge Oopsacas minuta (Hexactinellida) is lacking key metazoan core genes.</title>
        <authorList>
            <person name="Santini S."/>
            <person name="Schenkelaars Q."/>
            <person name="Jourda C."/>
            <person name="Duchesne M."/>
            <person name="Belahbib H."/>
            <person name="Rocher C."/>
            <person name="Selva M."/>
            <person name="Riesgo A."/>
            <person name="Vervoort M."/>
            <person name="Leys S.P."/>
            <person name="Kodjabachian L."/>
            <person name="Le Bivic A."/>
            <person name="Borchiellini C."/>
            <person name="Claverie J.M."/>
            <person name="Renard E."/>
        </authorList>
    </citation>
    <scope>NUCLEOTIDE SEQUENCE [LARGE SCALE GENOMIC DNA]</scope>
    <source>
        <strain evidence="2">SPO-2</strain>
    </source>
</reference>
<name>A0AAV7KL55_9METZ</name>
<organism evidence="2 3">
    <name type="scientific">Oopsacas minuta</name>
    <dbReference type="NCBI Taxonomy" id="111878"/>
    <lineage>
        <taxon>Eukaryota</taxon>
        <taxon>Metazoa</taxon>
        <taxon>Porifera</taxon>
        <taxon>Hexactinellida</taxon>
        <taxon>Hexasterophora</taxon>
        <taxon>Lyssacinosida</taxon>
        <taxon>Leucopsacidae</taxon>
        <taxon>Oopsacas</taxon>
    </lineage>
</organism>
<evidence type="ECO:0000256" key="1">
    <source>
        <dbReference type="SAM" id="MobiDB-lite"/>
    </source>
</evidence>
<sequence length="200" mass="24068">MNNKGNIKKNRFRKSRRGRPRNEPKLSIYQKYIGRYQQNQCMIDKLRNDVKEYKLRNEQLYFIKEEPKIDFIERETSINISLFNHCKANSYSSSVFNKEYFPQGASKYLKTFNIVENFSHQKFENTDTLRDTNTPYNRIHSGYNFKFVPKIHIQRLSLPITLRKKRVFVPNFKDKEIGIYLERLSQKGFSIFPTNAFKLK</sequence>
<proteinExistence type="predicted"/>